<proteinExistence type="predicted"/>
<evidence type="ECO:0000313" key="2">
    <source>
        <dbReference type="Proteomes" id="UP000229098"/>
    </source>
</evidence>
<evidence type="ECO:0000313" key="1">
    <source>
        <dbReference type="EMBL" id="PJE64292.1"/>
    </source>
</evidence>
<sequence length="128" mass="14455">MQILKKRYLTPISTSQKIKAKVDVFIRWLQRIPTSLKFDTLNGDEIAIVVEALDKLEQEIHIIRASLPGANSAPSPRASAEPRNHSAEWTIEHINQIMAPDRPSDAELARRIGRSISAIRSMRSKMNT</sequence>
<dbReference type="Proteomes" id="UP000229098">
    <property type="component" value="Unassembled WGS sequence"/>
</dbReference>
<reference evidence="2" key="1">
    <citation type="submission" date="2017-09" db="EMBL/GenBank/DDBJ databases">
        <title>Depth-based differentiation of microbial function through sediment-hosted aquifers and enrichment of novel symbionts in the deep terrestrial subsurface.</title>
        <authorList>
            <person name="Probst A.J."/>
            <person name="Ladd B."/>
            <person name="Jarett J.K."/>
            <person name="Geller-Mcgrath D.E."/>
            <person name="Sieber C.M.K."/>
            <person name="Emerson J.B."/>
            <person name="Anantharaman K."/>
            <person name="Thomas B.C."/>
            <person name="Malmstrom R."/>
            <person name="Stieglmeier M."/>
            <person name="Klingl A."/>
            <person name="Woyke T."/>
            <person name="Ryan C.M."/>
            <person name="Banfield J.F."/>
        </authorList>
    </citation>
    <scope>NUCLEOTIDE SEQUENCE [LARGE SCALE GENOMIC DNA]</scope>
</reference>
<name>A0A2M8KWL8_9BACT</name>
<accession>A0A2M8KWL8</accession>
<organism evidence="1 2">
    <name type="scientific">Candidatus Ryanbacteria bacterium CG10_big_fil_rev_8_21_14_0_10_43_42</name>
    <dbReference type="NCBI Taxonomy" id="1974864"/>
    <lineage>
        <taxon>Bacteria</taxon>
        <taxon>Candidatus Ryaniibacteriota</taxon>
    </lineage>
</organism>
<dbReference type="EMBL" id="PFEF01000006">
    <property type="protein sequence ID" value="PJE64292.1"/>
    <property type="molecule type" value="Genomic_DNA"/>
</dbReference>
<protein>
    <submittedName>
        <fullName evidence="1">Uncharacterized protein</fullName>
    </submittedName>
</protein>
<gene>
    <name evidence="1" type="ORF">COU90_02475</name>
</gene>
<comment type="caution">
    <text evidence="1">The sequence shown here is derived from an EMBL/GenBank/DDBJ whole genome shotgun (WGS) entry which is preliminary data.</text>
</comment>
<dbReference type="AlphaFoldDB" id="A0A2M8KWL8"/>